<evidence type="ECO:0000256" key="1">
    <source>
        <dbReference type="SAM" id="Phobius"/>
    </source>
</evidence>
<evidence type="ECO:0000313" key="3">
    <source>
        <dbReference type="EMBL" id="GMR57608.1"/>
    </source>
</evidence>
<sequence>APSFFAMKLLISCCLILTTANSKIFTGLSAVLTHKDIDALITSNKLDLPANTKYRVYAVYASSATPTDEAYLKSVIVYSAKDQFTVAGLANSSSGYFLDDDNVLTSPIYVDQPTAKRSVAFTIYIVKADTNVAPIISAQLVNGSVDCSLSNITSDFCTILSAESNMQIKVSSFDPKVKAISVMVTGSESPSPEVMYITDYNLGSSFVLPDPIATLRVDRTHAGPAQILFELERNVSWSGSFSSGHSTVFVSNGWLNESDSYNVDYANDKMRSRVYDFGKETGISFGIAIDGADEGEVTLMCGKADGKSTEYDCASLKSKGGYDKCKSVSLYVASGQSNEPRFRIKIDSGTFRASISVIIMFFILYVF</sequence>
<evidence type="ECO:0000256" key="2">
    <source>
        <dbReference type="SAM" id="SignalP"/>
    </source>
</evidence>
<gene>
    <name evidence="3" type="ORF">PMAYCL1PPCAC_27803</name>
</gene>
<evidence type="ECO:0000313" key="4">
    <source>
        <dbReference type="Proteomes" id="UP001328107"/>
    </source>
</evidence>
<feature type="chain" id="PRO_5042900044" evidence="2">
    <location>
        <begin position="23"/>
        <end position="367"/>
    </location>
</feature>
<proteinExistence type="predicted"/>
<name>A0AAN5D6T6_9BILA</name>
<reference evidence="4" key="1">
    <citation type="submission" date="2022-10" db="EMBL/GenBank/DDBJ databases">
        <title>Genome assembly of Pristionchus species.</title>
        <authorList>
            <person name="Yoshida K."/>
            <person name="Sommer R.J."/>
        </authorList>
    </citation>
    <scope>NUCLEOTIDE SEQUENCE [LARGE SCALE GENOMIC DNA]</scope>
    <source>
        <strain evidence="4">RS5460</strain>
    </source>
</reference>
<feature type="non-terminal residue" evidence="3">
    <location>
        <position position="1"/>
    </location>
</feature>
<dbReference type="EMBL" id="BTRK01000006">
    <property type="protein sequence ID" value="GMR57608.1"/>
    <property type="molecule type" value="Genomic_DNA"/>
</dbReference>
<keyword evidence="2" id="KW-0732">Signal</keyword>
<dbReference type="AlphaFoldDB" id="A0AAN5D6T6"/>
<keyword evidence="4" id="KW-1185">Reference proteome</keyword>
<feature type="transmembrane region" description="Helical" evidence="1">
    <location>
        <begin position="349"/>
        <end position="366"/>
    </location>
</feature>
<comment type="caution">
    <text evidence="3">The sequence shown here is derived from an EMBL/GenBank/DDBJ whole genome shotgun (WGS) entry which is preliminary data.</text>
</comment>
<organism evidence="3 4">
    <name type="scientific">Pristionchus mayeri</name>
    <dbReference type="NCBI Taxonomy" id="1317129"/>
    <lineage>
        <taxon>Eukaryota</taxon>
        <taxon>Metazoa</taxon>
        <taxon>Ecdysozoa</taxon>
        <taxon>Nematoda</taxon>
        <taxon>Chromadorea</taxon>
        <taxon>Rhabditida</taxon>
        <taxon>Rhabditina</taxon>
        <taxon>Diplogasteromorpha</taxon>
        <taxon>Diplogasteroidea</taxon>
        <taxon>Neodiplogasteridae</taxon>
        <taxon>Pristionchus</taxon>
    </lineage>
</organism>
<protein>
    <submittedName>
        <fullName evidence="3">Uncharacterized protein</fullName>
    </submittedName>
</protein>
<feature type="signal peptide" evidence="2">
    <location>
        <begin position="1"/>
        <end position="22"/>
    </location>
</feature>
<keyword evidence="1" id="KW-0472">Membrane</keyword>
<keyword evidence="1" id="KW-1133">Transmembrane helix</keyword>
<dbReference type="Proteomes" id="UP001328107">
    <property type="component" value="Unassembled WGS sequence"/>
</dbReference>
<keyword evidence="1" id="KW-0812">Transmembrane</keyword>
<accession>A0AAN5D6T6</accession>